<evidence type="ECO:0000256" key="5">
    <source>
        <dbReference type="ARBA" id="ARBA00022679"/>
    </source>
</evidence>
<evidence type="ECO:0000256" key="1">
    <source>
        <dbReference type="ARBA" id="ARBA00001933"/>
    </source>
</evidence>
<dbReference type="RefSeq" id="WP_051602622.1">
    <property type="nucleotide sequence ID" value="NZ_AWFH01000012.1"/>
</dbReference>
<dbReference type="GO" id="GO:0005829">
    <property type="term" value="C:cytosol"/>
    <property type="evidence" value="ECO:0007669"/>
    <property type="project" value="TreeGrafter"/>
</dbReference>
<dbReference type="NCBIfam" id="NF006719">
    <property type="entry name" value="PRK09257.1"/>
    <property type="match status" value="1"/>
</dbReference>
<feature type="domain" description="Aminotransferase class I/classII large" evidence="8">
    <location>
        <begin position="29"/>
        <end position="392"/>
    </location>
</feature>
<dbReference type="InterPro" id="IPR000796">
    <property type="entry name" value="Asp_trans"/>
</dbReference>
<dbReference type="Gene3D" id="3.90.1150.10">
    <property type="entry name" value="Aspartate Aminotransferase, domain 1"/>
    <property type="match status" value="1"/>
</dbReference>
<dbReference type="InterPro" id="IPR015422">
    <property type="entry name" value="PyrdxlP-dep_Trfase_small"/>
</dbReference>
<evidence type="ECO:0000256" key="7">
    <source>
        <dbReference type="RuleBase" id="RU000481"/>
    </source>
</evidence>
<dbReference type="GO" id="GO:0033585">
    <property type="term" value="P:L-phenylalanine biosynthetic process from chorismate via phenylpyruvate"/>
    <property type="evidence" value="ECO:0007669"/>
    <property type="project" value="TreeGrafter"/>
</dbReference>
<keyword evidence="4 7" id="KW-0032">Aminotransferase</keyword>
<keyword evidence="6" id="KW-0663">Pyridoxal phosphate</keyword>
<dbReference type="EMBL" id="AWFH01000012">
    <property type="protein sequence ID" value="KCZ61711.1"/>
    <property type="molecule type" value="Genomic_DNA"/>
</dbReference>
<dbReference type="PRINTS" id="PR00799">
    <property type="entry name" value="TRANSAMINASE"/>
</dbReference>
<dbReference type="eggNOG" id="COG1448">
    <property type="taxonomic scope" value="Bacteria"/>
</dbReference>
<dbReference type="STRING" id="1280948.HY36_03955"/>
<comment type="similarity">
    <text evidence="2 7">Belongs to the class-I pyridoxal-phosphate-dependent aminotransferase family.</text>
</comment>
<dbReference type="PROSITE" id="PS00105">
    <property type="entry name" value="AA_TRANSFER_CLASS_1"/>
    <property type="match status" value="1"/>
</dbReference>
<dbReference type="Gene3D" id="3.40.640.10">
    <property type="entry name" value="Type I PLP-dependent aspartate aminotransferase-like (Major domain)"/>
    <property type="match status" value="1"/>
</dbReference>
<dbReference type="GO" id="GO:0004069">
    <property type="term" value="F:L-aspartate:2-oxoglutarate aminotransferase activity"/>
    <property type="evidence" value="ECO:0007669"/>
    <property type="project" value="TreeGrafter"/>
</dbReference>
<dbReference type="PANTHER" id="PTHR11879">
    <property type="entry name" value="ASPARTATE AMINOTRANSFERASE"/>
    <property type="match status" value="1"/>
</dbReference>
<comment type="subunit">
    <text evidence="3">Homodimer.</text>
</comment>
<protein>
    <recommendedName>
        <fullName evidence="7">Aminotransferase</fullName>
        <ecNumber evidence="7">2.6.1.-</ecNumber>
    </recommendedName>
</protein>
<dbReference type="CDD" id="cd00609">
    <property type="entry name" value="AAT_like"/>
    <property type="match status" value="1"/>
</dbReference>
<dbReference type="PANTHER" id="PTHR11879:SF22">
    <property type="entry name" value="ASPARTATE AMINOTRANSFERASE, MITOCHONDRIAL"/>
    <property type="match status" value="1"/>
</dbReference>
<evidence type="ECO:0000259" key="8">
    <source>
        <dbReference type="Pfam" id="PF00155"/>
    </source>
</evidence>
<dbReference type="AlphaFoldDB" id="A0A059E207"/>
<dbReference type="GO" id="GO:0030170">
    <property type="term" value="F:pyridoxal phosphate binding"/>
    <property type="evidence" value="ECO:0007669"/>
    <property type="project" value="InterPro"/>
</dbReference>
<comment type="caution">
    <text evidence="9">The sequence shown here is derived from an EMBL/GenBank/DDBJ whole genome shotgun (WGS) entry which is preliminary data.</text>
</comment>
<dbReference type="Proteomes" id="UP000024547">
    <property type="component" value="Unassembled WGS sequence"/>
</dbReference>
<organism evidence="9 10">
    <name type="scientific">Hyphomonas atlantica</name>
    <dbReference type="NCBI Taxonomy" id="1280948"/>
    <lineage>
        <taxon>Bacteria</taxon>
        <taxon>Pseudomonadati</taxon>
        <taxon>Pseudomonadota</taxon>
        <taxon>Alphaproteobacteria</taxon>
        <taxon>Hyphomonadales</taxon>
        <taxon>Hyphomonadaceae</taxon>
        <taxon>Hyphomonas</taxon>
    </lineage>
</organism>
<dbReference type="PATRIC" id="fig|1280948.3.peg.1620"/>
<gene>
    <name evidence="9" type="ORF">HY36_03955</name>
</gene>
<evidence type="ECO:0000256" key="6">
    <source>
        <dbReference type="ARBA" id="ARBA00022898"/>
    </source>
</evidence>
<keyword evidence="10" id="KW-1185">Reference proteome</keyword>
<evidence type="ECO:0000256" key="2">
    <source>
        <dbReference type="ARBA" id="ARBA00007441"/>
    </source>
</evidence>
<dbReference type="InterPro" id="IPR004838">
    <property type="entry name" value="NHTrfase_class1_PyrdxlP-BS"/>
</dbReference>
<dbReference type="EC" id="2.6.1.-" evidence="7"/>
<evidence type="ECO:0000313" key="9">
    <source>
        <dbReference type="EMBL" id="KCZ61711.1"/>
    </source>
</evidence>
<proteinExistence type="inferred from homology"/>
<evidence type="ECO:0000256" key="4">
    <source>
        <dbReference type="ARBA" id="ARBA00022576"/>
    </source>
</evidence>
<dbReference type="InterPro" id="IPR004839">
    <property type="entry name" value="Aminotransferase_I/II_large"/>
</dbReference>
<dbReference type="SUPFAM" id="SSF53383">
    <property type="entry name" value="PLP-dependent transferases"/>
    <property type="match status" value="1"/>
</dbReference>
<name>A0A059E207_9PROT</name>
<dbReference type="OrthoDB" id="9766445at2"/>
<evidence type="ECO:0000256" key="3">
    <source>
        <dbReference type="ARBA" id="ARBA00011738"/>
    </source>
</evidence>
<accession>A0A059E207</accession>
<reference evidence="9 10" key="1">
    <citation type="journal article" date="2014" name="Antonie Van Leeuwenhoek">
        <title>Hyphomonas beringensis sp. nov. and Hyphomonas chukchiensis sp. nov., isolated from surface seawater of the Bering Sea and Chukchi Sea.</title>
        <authorList>
            <person name="Li C."/>
            <person name="Lai Q."/>
            <person name="Li G."/>
            <person name="Dong C."/>
            <person name="Wang J."/>
            <person name="Liao Y."/>
            <person name="Shao Z."/>
        </authorList>
    </citation>
    <scope>NUCLEOTIDE SEQUENCE [LARGE SCALE GENOMIC DNA]</scope>
    <source>
        <strain evidence="9 10">22II1-22F38</strain>
    </source>
</reference>
<dbReference type="GO" id="GO:0004838">
    <property type="term" value="F:L-tyrosine-2-oxoglutarate transaminase activity"/>
    <property type="evidence" value="ECO:0007669"/>
    <property type="project" value="TreeGrafter"/>
</dbReference>
<comment type="cofactor">
    <cofactor evidence="1 7">
        <name>pyridoxal 5'-phosphate</name>
        <dbReference type="ChEBI" id="CHEBI:597326"/>
    </cofactor>
</comment>
<keyword evidence="5 7" id="KW-0808">Transferase</keyword>
<dbReference type="GO" id="GO:0042802">
    <property type="term" value="F:identical protein binding"/>
    <property type="evidence" value="ECO:0007669"/>
    <property type="project" value="TreeGrafter"/>
</dbReference>
<dbReference type="InterPro" id="IPR015421">
    <property type="entry name" value="PyrdxlP-dep_Trfase_major"/>
</dbReference>
<dbReference type="Pfam" id="PF00155">
    <property type="entry name" value="Aminotran_1_2"/>
    <property type="match status" value="1"/>
</dbReference>
<dbReference type="InterPro" id="IPR015424">
    <property type="entry name" value="PyrdxlP-dep_Trfase"/>
</dbReference>
<evidence type="ECO:0000313" key="10">
    <source>
        <dbReference type="Proteomes" id="UP000024547"/>
    </source>
</evidence>
<sequence length="397" mass="42168">MSQFSTLTPMPADALLGLMAAYREDMRAEKFDLGVGVYKNDEGETPVMSAVAKAEALILESQTTKVYEGPRGNPDYCAAIEAFVFGEGAAAITEGRTLSFTAPGGCGALFLGTGLMSRMGVKTVWVSNPTWPNHPNVVRFMGLDVAEYPYADPETGELDLAAMMAGIDKAERGDGIIIQGPCHNPTGIDLTVDDWKAVGELVKKKGLFAMLDVAYHGFAKGLDEDVKGVRAFIDAAGEALISYSCSKNFGLYRERAGCFLAVGETAEGIAAASTHVAALARASYSMPPAHGAAIVATILNNAELRAEWEAELTQMRERMISLRKALADALVEKTGSNRLGAVANQNGMFSQLPLSKDGITAMREKSGLYMPNSGRINIAGLNLKDIPTIADIIASEA</sequence>